<dbReference type="InterPro" id="IPR015943">
    <property type="entry name" value="WD40/YVTN_repeat-like_dom_sf"/>
</dbReference>
<dbReference type="SUPFAM" id="SSF52096">
    <property type="entry name" value="ClpP/crotonase"/>
    <property type="match status" value="1"/>
</dbReference>
<dbReference type="RefSeq" id="WP_224461103.1">
    <property type="nucleotide sequence ID" value="NZ_JAIQZE010000006.1"/>
</dbReference>
<keyword evidence="12" id="KW-1185">Reference proteome</keyword>
<reference evidence="12" key="1">
    <citation type="submission" date="2023-07" db="EMBL/GenBank/DDBJ databases">
        <title>Novel species isolated from saline lakes on Tibetan Plateau.</title>
        <authorList>
            <person name="Lu H."/>
        </authorList>
    </citation>
    <scope>NUCLEOTIDE SEQUENCE [LARGE SCALE GENOMIC DNA]</scope>
    <source>
        <strain evidence="12">CAK8W</strain>
    </source>
</reference>
<keyword evidence="4 7" id="KW-0645">Protease</keyword>
<evidence type="ECO:0000313" key="11">
    <source>
        <dbReference type="EMBL" id="MBZ9778753.1"/>
    </source>
</evidence>
<feature type="chain" id="PRO_5046504769" description="Tricorn protease homolog" evidence="9">
    <location>
        <begin position="20"/>
        <end position="1084"/>
    </location>
</feature>
<sequence>MKKTYFCLLLIFSVASTFAQGTMLLRQPTLSEESVVFVYANDLWKVPLSGGDAERLTTYEGYESSPHFSNDGDWIAFTAQYDGNIDVYVIPAAGGTPKRLTYHPAGDFVQGWTPSGEILFRTGRTSHPTKTSQLYTVSTEGSFPKPLVDIRAAYGEVSEDGNYLAYTPITSWDPEWRNYRGGQAMPIWILNLNTQELTRTPQLDKERHLDPVWVGEKVYYLSERDYVSNIWSYDLKSQKEEQITFHKKFDVKSLDAFGDQIVYEQGGYLHTLNTQNKSIQQLEINVAGDLNFSRERWEDVSSSNVSYPNLSPSGKRAVFEHRGDIFTFPKEEGSWRNITQSSGVADRFPIWSPQGDKIAWFSDASGEYQLVVADQFGENQKSFALENPTFYFTPDWSPDGKLISYTDTDYNLWYISLENGKVKKVDTDGFAHPNRTMNPIWSPDSRYITYEKQQNSHFKAIFIYDTQSGKTHQVSDPLADSTSPQWDQSGEYLYFLASTDYGLNTGWLDMSSYDPSVTRSLYAVVLSADGKAPNLPISDEEEAKKEEEEDNDKKSKGKKNKKEETVTVKIDFDNIQDRLVSLKLPARNYQFIRSSEAHKLFIAESIPNLEGLKVHTYDVKKEKAEDFEEGISQMVLSKNGNFTLLQKKGSWSISDTKTSPKPEDKISVSAKMNVIPEKEYAQIFKEGWRFMRDFLYVDNVHGAPWDKVYSWYHPWVKHVQHRTDLNYLVDILSGEVAIGHSYVSGGDMPDVDRVPVGLLGADYEIDKGRYKINKIYNGEKWNPDLDAPLGLTGQNISVGDYILEVNGRKITSEDNIYEHFAQTAGRTVSVLVNDKASDVGARRVYVKPVSSENGLRYIDWVESNRRKVNEMSDGKLAYVYIPNTSQPGFTSFNRYYFSQQNKKGVILDERNNGGGSAADYMIDIMTREPIGYFNSKAGNNRPWTSPLAGIWGPKVMIINERAGSGGDLLPYMFKKKDIGPLVGTRTWGGLVGTWDTPRFIDGGRMVAPRGGFYDTDGEWAVEGEGVAPDIEVIDEPKVSLEGRDAQLERAVKEALELLKTEEFKMKPEPDAPVRWKRPKGYDKK</sequence>
<dbReference type="CDD" id="cd07562">
    <property type="entry name" value="Peptidase_S41_TRI"/>
    <property type="match status" value="1"/>
</dbReference>
<evidence type="ECO:0000256" key="4">
    <source>
        <dbReference type="ARBA" id="ARBA00022670"/>
    </source>
</evidence>
<dbReference type="InterPro" id="IPR012393">
    <property type="entry name" value="Tricorn_protease"/>
</dbReference>
<dbReference type="EC" id="3.4.21.-" evidence="7"/>
<dbReference type="EMBL" id="JAIQZE010000006">
    <property type="protein sequence ID" value="MBZ9778753.1"/>
    <property type="molecule type" value="Genomic_DNA"/>
</dbReference>
<feature type="domain" description="Tail specific protease" evidence="10">
    <location>
        <begin position="839"/>
        <end position="1033"/>
    </location>
</feature>
<evidence type="ECO:0000256" key="9">
    <source>
        <dbReference type="SAM" id="SignalP"/>
    </source>
</evidence>
<evidence type="ECO:0000256" key="8">
    <source>
        <dbReference type="SAM" id="MobiDB-lite"/>
    </source>
</evidence>
<feature type="signal peptide" evidence="9">
    <location>
        <begin position="1"/>
        <end position="19"/>
    </location>
</feature>
<evidence type="ECO:0000256" key="1">
    <source>
        <dbReference type="ARBA" id="ARBA00004496"/>
    </source>
</evidence>
<proteinExistence type="inferred from homology"/>
<evidence type="ECO:0000256" key="6">
    <source>
        <dbReference type="ARBA" id="ARBA00022825"/>
    </source>
</evidence>
<dbReference type="PIRSF" id="PIRSF036421">
    <property type="entry name" value="Tricorn_protease"/>
    <property type="match status" value="1"/>
</dbReference>
<dbReference type="SMART" id="SM00245">
    <property type="entry name" value="TSPc"/>
    <property type="match status" value="1"/>
</dbReference>
<dbReference type="InterPro" id="IPR029414">
    <property type="entry name" value="Tricorn_PDZ"/>
</dbReference>
<dbReference type="Gene3D" id="3.90.226.10">
    <property type="entry name" value="2-enoyl-CoA Hydratase, Chain A, domain 1"/>
    <property type="match status" value="1"/>
</dbReference>
<evidence type="ECO:0000256" key="7">
    <source>
        <dbReference type="PIRNR" id="PIRNR036421"/>
    </source>
</evidence>
<comment type="subcellular location">
    <subcellularLocation>
        <location evidence="1 7">Cytoplasm</location>
    </subcellularLocation>
</comment>
<protein>
    <recommendedName>
        <fullName evidence="7">Tricorn protease homolog</fullName>
        <ecNumber evidence="7">3.4.21.-</ecNumber>
    </recommendedName>
</protein>
<keyword evidence="5 7" id="KW-0378">Hydrolase</keyword>
<organism evidence="11 12">
    <name type="scientific">Psychroflexus longus</name>
    <dbReference type="NCBI Taxonomy" id="2873596"/>
    <lineage>
        <taxon>Bacteria</taxon>
        <taxon>Pseudomonadati</taxon>
        <taxon>Bacteroidota</taxon>
        <taxon>Flavobacteriia</taxon>
        <taxon>Flavobacteriales</taxon>
        <taxon>Flavobacteriaceae</taxon>
        <taxon>Psychroflexus</taxon>
    </lineage>
</organism>
<dbReference type="InterPro" id="IPR029045">
    <property type="entry name" value="ClpP/crotonase-like_dom_sf"/>
</dbReference>
<dbReference type="Pfam" id="PF14684">
    <property type="entry name" value="Tricorn_C1"/>
    <property type="match status" value="1"/>
</dbReference>
<evidence type="ECO:0000259" key="10">
    <source>
        <dbReference type="SMART" id="SM00245"/>
    </source>
</evidence>
<gene>
    <name evidence="11" type="ORF">LB452_07440</name>
</gene>
<keyword evidence="9" id="KW-0732">Signal</keyword>
<feature type="compositionally biased region" description="Basic and acidic residues" evidence="8">
    <location>
        <begin position="542"/>
        <end position="554"/>
    </location>
</feature>
<evidence type="ECO:0000256" key="5">
    <source>
        <dbReference type="ARBA" id="ARBA00022801"/>
    </source>
</evidence>
<evidence type="ECO:0000256" key="2">
    <source>
        <dbReference type="ARBA" id="ARBA00008524"/>
    </source>
</evidence>
<dbReference type="Pfam" id="PF26550">
    <property type="entry name" value="Tricorn_2nd"/>
    <property type="match status" value="1"/>
</dbReference>
<evidence type="ECO:0000256" key="3">
    <source>
        <dbReference type="ARBA" id="ARBA00022490"/>
    </source>
</evidence>
<comment type="similarity">
    <text evidence="2 7">Belongs to the peptidase S41B family.</text>
</comment>
<comment type="caution">
    <text evidence="11">The sequence shown here is derived from an EMBL/GenBank/DDBJ whole genome shotgun (WGS) entry which is preliminary data.</text>
</comment>
<comment type="function">
    <text evidence="7">Degrades oligopeptides.</text>
</comment>
<keyword evidence="6 7" id="KW-0720">Serine protease</keyword>
<dbReference type="Gene3D" id="2.120.10.60">
    <property type="entry name" value="Tricorn protease N-terminal domain"/>
    <property type="match status" value="1"/>
</dbReference>
<dbReference type="InterPro" id="IPR036034">
    <property type="entry name" value="PDZ_sf"/>
</dbReference>
<dbReference type="Pfam" id="PF14685">
    <property type="entry name" value="PDZ_Tricorn"/>
    <property type="match status" value="1"/>
</dbReference>
<dbReference type="Gene3D" id="2.30.42.10">
    <property type="match status" value="1"/>
</dbReference>
<dbReference type="Pfam" id="PF03572">
    <property type="entry name" value="Peptidase_S41"/>
    <property type="match status" value="1"/>
</dbReference>
<dbReference type="SUPFAM" id="SSF69304">
    <property type="entry name" value="Tricorn protease N-terminal domain"/>
    <property type="match status" value="2"/>
</dbReference>
<keyword evidence="3 7" id="KW-0963">Cytoplasm</keyword>
<dbReference type="PANTHER" id="PTHR43253">
    <property type="entry name" value="TRICORN PROTEASE HOMOLOG 2-RELATED"/>
    <property type="match status" value="1"/>
</dbReference>
<dbReference type="InterPro" id="IPR028204">
    <property type="entry name" value="Tricorn_C1"/>
</dbReference>
<feature type="region of interest" description="Disordered" evidence="8">
    <location>
        <begin position="533"/>
        <end position="562"/>
    </location>
</feature>
<evidence type="ECO:0000313" key="12">
    <source>
        <dbReference type="Proteomes" id="UP001199314"/>
    </source>
</evidence>
<dbReference type="SUPFAM" id="SSF50156">
    <property type="entry name" value="PDZ domain-like"/>
    <property type="match status" value="1"/>
</dbReference>
<dbReference type="Gene3D" id="2.130.10.10">
    <property type="entry name" value="YVTN repeat-like/Quinoprotein amine dehydrogenase"/>
    <property type="match status" value="1"/>
</dbReference>
<dbReference type="Gene3D" id="3.30.750.44">
    <property type="match status" value="1"/>
</dbReference>
<name>A0ABS7XIF9_9FLAO</name>
<dbReference type="Pfam" id="PF26549">
    <property type="entry name" value="Tricorn_N"/>
    <property type="match status" value="1"/>
</dbReference>
<dbReference type="InterPro" id="IPR005151">
    <property type="entry name" value="Tail-specific_protease"/>
</dbReference>
<dbReference type="Proteomes" id="UP001199314">
    <property type="component" value="Unassembled WGS sequence"/>
</dbReference>
<dbReference type="PANTHER" id="PTHR43253:SF1">
    <property type="entry name" value="TRICORN PROTEASE HOMOLOG 2-RELATED"/>
    <property type="match status" value="1"/>
</dbReference>
<accession>A0ABS7XIF9</accession>